<comment type="caution">
    <text evidence="3">The sequence shown here is derived from an EMBL/GenBank/DDBJ whole genome shotgun (WGS) entry which is preliminary data.</text>
</comment>
<dbReference type="OrthoDB" id="10503797at2759"/>
<keyword evidence="2" id="KW-0472">Membrane</keyword>
<protein>
    <submittedName>
        <fullName evidence="3">Uncharacterized protein</fullName>
    </submittedName>
</protein>
<feature type="region of interest" description="Disordered" evidence="1">
    <location>
        <begin position="1"/>
        <end position="21"/>
    </location>
</feature>
<proteinExistence type="predicted"/>
<feature type="transmembrane region" description="Helical" evidence="2">
    <location>
        <begin position="283"/>
        <end position="303"/>
    </location>
</feature>
<evidence type="ECO:0000313" key="3">
    <source>
        <dbReference type="EMBL" id="PRW45349.1"/>
    </source>
</evidence>
<evidence type="ECO:0000256" key="1">
    <source>
        <dbReference type="SAM" id="MobiDB-lite"/>
    </source>
</evidence>
<dbReference type="EMBL" id="LHPG02000011">
    <property type="protein sequence ID" value="PRW45349.1"/>
    <property type="molecule type" value="Genomic_DNA"/>
</dbReference>
<feature type="transmembrane region" description="Helical" evidence="2">
    <location>
        <begin position="441"/>
        <end position="462"/>
    </location>
</feature>
<keyword evidence="2" id="KW-0812">Transmembrane</keyword>
<accession>A0A2P6TLZ4</accession>
<feature type="transmembrane region" description="Helical" evidence="2">
    <location>
        <begin position="251"/>
        <end position="271"/>
    </location>
</feature>
<reference evidence="3 4" key="1">
    <citation type="journal article" date="2018" name="Plant J.">
        <title>Genome sequences of Chlorella sorokiniana UTEX 1602 and Micractinium conductrix SAG 241.80: implications to maltose excretion by a green alga.</title>
        <authorList>
            <person name="Arriola M.B."/>
            <person name="Velmurugan N."/>
            <person name="Zhang Y."/>
            <person name="Plunkett M.H."/>
            <person name="Hondzo H."/>
            <person name="Barney B.M."/>
        </authorList>
    </citation>
    <scope>NUCLEOTIDE SEQUENCE [LARGE SCALE GENOMIC DNA]</scope>
    <source>
        <strain evidence="4">UTEX 1602</strain>
    </source>
</reference>
<evidence type="ECO:0000256" key="2">
    <source>
        <dbReference type="SAM" id="Phobius"/>
    </source>
</evidence>
<feature type="transmembrane region" description="Helical" evidence="2">
    <location>
        <begin position="72"/>
        <end position="92"/>
    </location>
</feature>
<feature type="transmembrane region" description="Helical" evidence="2">
    <location>
        <begin position="38"/>
        <end position="60"/>
    </location>
</feature>
<evidence type="ECO:0000313" key="4">
    <source>
        <dbReference type="Proteomes" id="UP000239899"/>
    </source>
</evidence>
<dbReference type="AlphaFoldDB" id="A0A2P6TLZ4"/>
<name>A0A2P6TLZ4_CHLSO</name>
<organism evidence="3 4">
    <name type="scientific">Chlorella sorokiniana</name>
    <name type="common">Freshwater green alga</name>
    <dbReference type="NCBI Taxonomy" id="3076"/>
    <lineage>
        <taxon>Eukaryota</taxon>
        <taxon>Viridiplantae</taxon>
        <taxon>Chlorophyta</taxon>
        <taxon>core chlorophytes</taxon>
        <taxon>Trebouxiophyceae</taxon>
        <taxon>Chlorellales</taxon>
        <taxon>Chlorellaceae</taxon>
        <taxon>Chlorella clade</taxon>
        <taxon>Chlorella</taxon>
    </lineage>
</organism>
<keyword evidence="2" id="KW-1133">Transmembrane helix</keyword>
<keyword evidence="4" id="KW-1185">Reference proteome</keyword>
<dbReference type="Proteomes" id="UP000239899">
    <property type="component" value="Unassembled WGS sequence"/>
</dbReference>
<gene>
    <name evidence="3" type="ORF">C2E21_5920</name>
</gene>
<sequence length="552" mass="59927">MVVTVQQSGAPADSWSAGTAGGPAAAAARDQVLLDRRLQAFGFALHTATQIASLLAWSALPASERAQRVASVVVQLAFLLLPWLVPAFYLRWRRPILVIERLQFFMWPLLRQARGIQGSLNNKPRPGMRGALQDLLRCIWGARLVAVALSPLVQPLNMLGLLPQAALQLYALAMAVFGHRRGPERCHGTSVPTMRKPAMGSEGPGVDIAASMTASSGGGSGGGSGSETARHAPVLHVAWEHELRIDRRLQLFGFALHTATQIASLLAWSTLPASERTQRVGSVAVQLAFLLLPWLVPAFYLRWRRSILIIERLQFFMWPLLRQPKGIQGSLNNEPQPGVRGALQDLLRCIWGARLVAVSLSPLVQPLNVLGLGANLALQLYSLAMVRSNRSLCAAPLVMHPLSRARIHTLHGAMRLATLGLPGGAGHGLASATSLSPQQECAAFFTFIGLTVGVLLPLWLLVKTETSSSLARWEASRLAAAATNSNQKVPLPSRIAVSFEATLRALCGRSWLSSSAQQQMQQGWQLEPWQRALMWWQMLSLAWLCSIALASE</sequence>